<reference evidence="1 2" key="1">
    <citation type="submission" date="2021-01" db="EMBL/GenBank/DDBJ databases">
        <title>Whole genome shotgun sequence of Actinoplanes deccanensis NBRC 13994.</title>
        <authorList>
            <person name="Komaki H."/>
            <person name="Tamura T."/>
        </authorList>
    </citation>
    <scope>NUCLEOTIDE SEQUENCE [LARGE SCALE GENOMIC DNA]</scope>
    <source>
        <strain evidence="1 2">NBRC 13994</strain>
    </source>
</reference>
<evidence type="ECO:0000313" key="2">
    <source>
        <dbReference type="Proteomes" id="UP000609879"/>
    </source>
</evidence>
<dbReference type="SUPFAM" id="SSF48452">
    <property type="entry name" value="TPR-like"/>
    <property type="match status" value="1"/>
</dbReference>
<dbReference type="RefSeq" id="WP_203761298.1">
    <property type="nucleotide sequence ID" value="NZ_BAAABO010000029.1"/>
</dbReference>
<proteinExistence type="predicted"/>
<dbReference type="EMBL" id="BOMI01000033">
    <property type="protein sequence ID" value="GID73376.1"/>
    <property type="molecule type" value="Genomic_DNA"/>
</dbReference>
<evidence type="ECO:0000313" key="1">
    <source>
        <dbReference type="EMBL" id="GID73376.1"/>
    </source>
</evidence>
<dbReference type="InterPro" id="IPR011990">
    <property type="entry name" value="TPR-like_helical_dom_sf"/>
</dbReference>
<protein>
    <submittedName>
        <fullName evidence="1">Uncharacterized protein</fullName>
    </submittedName>
</protein>
<comment type="caution">
    <text evidence="1">The sequence shown here is derived from an EMBL/GenBank/DDBJ whole genome shotgun (WGS) entry which is preliminary data.</text>
</comment>
<accession>A0ABQ3Y055</accession>
<name>A0ABQ3Y055_9ACTN</name>
<dbReference type="Gene3D" id="1.25.40.10">
    <property type="entry name" value="Tetratricopeptide repeat domain"/>
    <property type="match status" value="1"/>
</dbReference>
<sequence length="413" mass="44492">MAVVDRWNGRIACLLQKAAGMTNERFAAWLGVAPRTVSYWRSRPQATVSPANQDILNAAYEQLPPPARSQFTQLVADYLAATPPSNGYPAASLVAVAGHVSPPSSDVAAMQAFRAADQKVGGGHLYATVVSYLHDEVAPRLFGGSDGDGSALYTAAAGLTEMAGWMAHDAGRDKVAQQHFSRALDLAKTGGDVQLTAHVHASMSHLAHHLGQPGQAIKHAREGRAALDGGPRHPELEARLLAMQARGLAGLGHTEDSTKTLRLAEATLGKEAEEAPSQWVSGFDEGALANEAARCLRVVGDLSEAERQARRIIDLRPAERTRSRALGQILLAGVLVSQRKPDEACAAVHQVLADTKPLSSGFVITQLRDLRQMLEPHRGSRVVADFLECLDAELKERMWLYHWLSKEKDGVRS</sequence>
<dbReference type="Proteomes" id="UP000609879">
    <property type="component" value="Unassembled WGS sequence"/>
</dbReference>
<gene>
    <name evidence="1" type="ORF">Ade02nite_20170</name>
</gene>
<keyword evidence="2" id="KW-1185">Reference proteome</keyword>
<organism evidence="1 2">
    <name type="scientific">Paractinoplanes deccanensis</name>
    <dbReference type="NCBI Taxonomy" id="113561"/>
    <lineage>
        <taxon>Bacteria</taxon>
        <taxon>Bacillati</taxon>
        <taxon>Actinomycetota</taxon>
        <taxon>Actinomycetes</taxon>
        <taxon>Micromonosporales</taxon>
        <taxon>Micromonosporaceae</taxon>
        <taxon>Paractinoplanes</taxon>
    </lineage>
</organism>